<feature type="region of interest" description="Disordered" evidence="1">
    <location>
        <begin position="1"/>
        <end position="72"/>
    </location>
</feature>
<gene>
    <name evidence="2" type="ORF">ACFOKC_05805</name>
</gene>
<feature type="compositionally biased region" description="Basic and acidic residues" evidence="1">
    <location>
        <begin position="45"/>
        <end position="60"/>
    </location>
</feature>
<comment type="caution">
    <text evidence="2">The sequence shown here is derived from an EMBL/GenBank/DDBJ whole genome shotgun (WGS) entry which is preliminary data.</text>
</comment>
<dbReference type="GeneID" id="69116840"/>
<evidence type="ECO:0000313" key="2">
    <source>
        <dbReference type="EMBL" id="MFC3477235.1"/>
    </source>
</evidence>
<name>A0ABD5ND60_9EURY</name>
<dbReference type="EMBL" id="JBHRWN010000002">
    <property type="protein sequence ID" value="MFC3477235.1"/>
    <property type="molecule type" value="Genomic_DNA"/>
</dbReference>
<feature type="compositionally biased region" description="Basic and acidic residues" evidence="1">
    <location>
        <begin position="1"/>
        <end position="13"/>
    </location>
</feature>
<keyword evidence="3" id="KW-1185">Reference proteome</keyword>
<dbReference type="Proteomes" id="UP001595660">
    <property type="component" value="Unassembled WGS sequence"/>
</dbReference>
<sequence length="292" mass="29975">MGSDDADGRDAGPTRRQVLAGGATATVGGLGALAYGTNNPVHRSSVHETATRDTDAKPTEGDVWTATHSPGVADADVEQSLAVRHVGADGGSEEVDFDVLAVAVGRRSTLLGNGGLLGTHRLGVRGVDDTGTRGVDSGEGDMLASGVVRPPEAVAEATGLDPSALDDPAAVRKHVVPDDRFEAGRDLKTARPLLARTDTDTGLADRLTLAGVVDALVSDATTARAATPEYEGRGETYRWPLDGVVAHAVRYRALGVRPGDDRLGLKVASSVPRPSLLGSPRFEGALVVSAPA</sequence>
<protein>
    <recommendedName>
        <fullName evidence="4">Tat (Twin-arginine translocation) pathway signal sequence</fullName>
    </recommendedName>
</protein>
<organism evidence="2 3">
    <name type="scientific">Halobacterium litoreum</name>
    <dbReference type="NCBI Taxonomy" id="2039234"/>
    <lineage>
        <taxon>Archaea</taxon>
        <taxon>Methanobacteriati</taxon>
        <taxon>Methanobacteriota</taxon>
        <taxon>Stenosarchaea group</taxon>
        <taxon>Halobacteria</taxon>
        <taxon>Halobacteriales</taxon>
        <taxon>Halobacteriaceae</taxon>
        <taxon>Halobacterium</taxon>
    </lineage>
</organism>
<evidence type="ECO:0000256" key="1">
    <source>
        <dbReference type="SAM" id="MobiDB-lite"/>
    </source>
</evidence>
<feature type="compositionally biased region" description="Low complexity" evidence="1">
    <location>
        <begin position="18"/>
        <end position="27"/>
    </location>
</feature>
<reference evidence="2 3" key="1">
    <citation type="journal article" date="2019" name="Int. J. Syst. Evol. Microbiol.">
        <title>The Global Catalogue of Microorganisms (GCM) 10K type strain sequencing project: providing services to taxonomists for standard genome sequencing and annotation.</title>
        <authorList>
            <consortium name="The Broad Institute Genomics Platform"/>
            <consortium name="The Broad Institute Genome Sequencing Center for Infectious Disease"/>
            <person name="Wu L."/>
            <person name="Ma J."/>
        </authorList>
    </citation>
    <scope>NUCLEOTIDE SEQUENCE [LARGE SCALE GENOMIC DNA]</scope>
    <source>
        <strain evidence="2 3">CGMCC 1.12562</strain>
    </source>
</reference>
<evidence type="ECO:0000313" key="3">
    <source>
        <dbReference type="Proteomes" id="UP001595660"/>
    </source>
</evidence>
<dbReference type="RefSeq" id="WP_232571633.1">
    <property type="nucleotide sequence ID" value="NZ_CP089466.1"/>
</dbReference>
<proteinExistence type="predicted"/>
<evidence type="ECO:0008006" key="4">
    <source>
        <dbReference type="Google" id="ProtNLM"/>
    </source>
</evidence>
<accession>A0ABD5ND60</accession>
<dbReference type="AlphaFoldDB" id="A0ABD5ND60"/>